<organism evidence="10 11">
    <name type="scientific">Candidatus Dojkabacteria bacterium</name>
    <dbReference type="NCBI Taxonomy" id="2099670"/>
    <lineage>
        <taxon>Bacteria</taxon>
        <taxon>Candidatus Dojkabacteria</taxon>
    </lineage>
</organism>
<comment type="cofactor">
    <cofactor evidence="2">
        <name>Mg(2+)</name>
        <dbReference type="ChEBI" id="CHEBI:18420"/>
    </cofactor>
</comment>
<comment type="cofactor">
    <cofactor evidence="1">
        <name>Co(2+)</name>
        <dbReference type="ChEBI" id="CHEBI:48828"/>
    </cofactor>
</comment>
<evidence type="ECO:0000256" key="6">
    <source>
        <dbReference type="ARBA" id="ARBA00022670"/>
    </source>
</evidence>
<comment type="similarity">
    <text evidence="4">Belongs to the peptidase M29 family.</text>
</comment>
<dbReference type="InterPro" id="IPR000787">
    <property type="entry name" value="Peptidase_M29"/>
</dbReference>
<evidence type="ECO:0000256" key="4">
    <source>
        <dbReference type="ARBA" id="ARBA00008236"/>
    </source>
</evidence>
<keyword evidence="5 10" id="KW-0031">Aminopeptidase</keyword>
<evidence type="ECO:0000256" key="3">
    <source>
        <dbReference type="ARBA" id="ARBA00001947"/>
    </source>
</evidence>
<gene>
    <name evidence="10" type="ORF">KC675_02595</name>
</gene>
<dbReference type="EMBL" id="JAGQLL010000025">
    <property type="protein sequence ID" value="MCA9380046.1"/>
    <property type="molecule type" value="Genomic_DNA"/>
</dbReference>
<dbReference type="Pfam" id="PF02073">
    <property type="entry name" value="Peptidase_M29"/>
    <property type="match status" value="1"/>
</dbReference>
<keyword evidence="6" id="KW-0645">Protease</keyword>
<evidence type="ECO:0000256" key="7">
    <source>
        <dbReference type="ARBA" id="ARBA00022723"/>
    </source>
</evidence>
<dbReference type="GO" id="GO:0004177">
    <property type="term" value="F:aminopeptidase activity"/>
    <property type="evidence" value="ECO:0007669"/>
    <property type="project" value="UniProtKB-KW"/>
</dbReference>
<evidence type="ECO:0000256" key="2">
    <source>
        <dbReference type="ARBA" id="ARBA00001946"/>
    </source>
</evidence>
<reference evidence="10" key="1">
    <citation type="submission" date="2020-04" db="EMBL/GenBank/DDBJ databases">
        <authorList>
            <person name="Zhang T."/>
        </authorList>
    </citation>
    <scope>NUCLEOTIDE SEQUENCE</scope>
    <source>
        <strain evidence="10">HKST-UBA15</strain>
    </source>
</reference>
<dbReference type="AlphaFoldDB" id="A0A955I942"/>
<proteinExistence type="inferred from homology"/>
<evidence type="ECO:0000313" key="11">
    <source>
        <dbReference type="Proteomes" id="UP000745577"/>
    </source>
</evidence>
<accession>A0A955I942</accession>
<sequence length="367" mass="41742">MLKRAEKLAEVILRHSLKVKKGEKLTISASDFSSLELLEPLYEQAIKLGALVNLDIFTGNFNVGRADFGNFAKIFYKNASKAQLEDVSLYSLQTEWADKVVKIVSIHDKNFLKEIESNKLTVRQSSLRPVSDKMLQKPWCLTYYPTKALAENSEMTLDEFTDFYYDACNVDYTKMDAEILPLQILLDRGKRVEIKGDGIELSFSIKNRLSLGVDNGKHNIPDGECFIAPIEDSAEGFIEFELPQIYNGNEVEGIRLEFQKGKVIKYSSKSNSKFLKSIFESHEGNKRIGEFGIGMNKKITKYIKDILFDEKIYGTVHFALGMSYPYKRGGGKNQAPIHWDMIKDLRHKGSSIRVDGTLIFKDGKIMK</sequence>
<dbReference type="GO" id="GO:0008237">
    <property type="term" value="F:metallopeptidase activity"/>
    <property type="evidence" value="ECO:0007669"/>
    <property type="project" value="UniProtKB-KW"/>
</dbReference>
<dbReference type="InterPro" id="IPR052170">
    <property type="entry name" value="M29_Exopeptidase"/>
</dbReference>
<evidence type="ECO:0000256" key="1">
    <source>
        <dbReference type="ARBA" id="ARBA00001941"/>
    </source>
</evidence>
<keyword evidence="7" id="KW-0479">Metal-binding</keyword>
<dbReference type="GO" id="GO:0046872">
    <property type="term" value="F:metal ion binding"/>
    <property type="evidence" value="ECO:0007669"/>
    <property type="project" value="UniProtKB-KW"/>
</dbReference>
<evidence type="ECO:0000256" key="5">
    <source>
        <dbReference type="ARBA" id="ARBA00022438"/>
    </source>
</evidence>
<reference evidence="10" key="2">
    <citation type="journal article" date="2021" name="Microbiome">
        <title>Successional dynamics and alternative stable states in a saline activated sludge microbial community over 9 years.</title>
        <authorList>
            <person name="Wang Y."/>
            <person name="Ye J."/>
            <person name="Ju F."/>
            <person name="Liu L."/>
            <person name="Boyd J.A."/>
            <person name="Deng Y."/>
            <person name="Parks D.H."/>
            <person name="Jiang X."/>
            <person name="Yin X."/>
            <person name="Woodcroft B.J."/>
            <person name="Tyson G.W."/>
            <person name="Hugenholtz P."/>
            <person name="Polz M.F."/>
            <person name="Zhang T."/>
        </authorList>
    </citation>
    <scope>NUCLEOTIDE SEQUENCE</scope>
    <source>
        <strain evidence="10">HKST-UBA15</strain>
    </source>
</reference>
<protein>
    <submittedName>
        <fullName evidence="10">Aminopeptidase</fullName>
        <ecNumber evidence="10">3.4.11.-</ecNumber>
    </submittedName>
</protein>
<dbReference type="EC" id="3.4.11.-" evidence="10"/>
<evidence type="ECO:0000313" key="10">
    <source>
        <dbReference type="EMBL" id="MCA9380046.1"/>
    </source>
</evidence>
<evidence type="ECO:0000256" key="9">
    <source>
        <dbReference type="ARBA" id="ARBA00023049"/>
    </source>
</evidence>
<dbReference type="Gene3D" id="3.40.1830.10">
    <property type="entry name" value="Thermophilic metalloprotease (M29)"/>
    <property type="match status" value="1"/>
</dbReference>
<comment type="caution">
    <text evidence="10">The sequence shown here is derived from an EMBL/GenBank/DDBJ whole genome shotgun (WGS) entry which is preliminary data.</text>
</comment>
<keyword evidence="9" id="KW-0482">Metalloprotease</keyword>
<name>A0A955I942_9BACT</name>
<dbReference type="SUPFAM" id="SSF144052">
    <property type="entry name" value="Thermophilic metalloprotease-like"/>
    <property type="match status" value="1"/>
</dbReference>
<keyword evidence="8 10" id="KW-0378">Hydrolase</keyword>
<dbReference type="PANTHER" id="PTHR34448:SF1">
    <property type="entry name" value="BLL6088 PROTEIN"/>
    <property type="match status" value="1"/>
</dbReference>
<dbReference type="Proteomes" id="UP000745577">
    <property type="component" value="Unassembled WGS sequence"/>
</dbReference>
<comment type="cofactor">
    <cofactor evidence="3">
        <name>Zn(2+)</name>
        <dbReference type="ChEBI" id="CHEBI:29105"/>
    </cofactor>
</comment>
<evidence type="ECO:0000256" key="8">
    <source>
        <dbReference type="ARBA" id="ARBA00022801"/>
    </source>
</evidence>
<dbReference type="PANTHER" id="PTHR34448">
    <property type="entry name" value="AMINOPEPTIDASE"/>
    <property type="match status" value="1"/>
</dbReference>
<dbReference type="InterPro" id="IPR035097">
    <property type="entry name" value="M29_N-terminal"/>
</dbReference>
<dbReference type="GO" id="GO:0006508">
    <property type="term" value="P:proteolysis"/>
    <property type="evidence" value="ECO:0007669"/>
    <property type="project" value="UniProtKB-KW"/>
</dbReference>